<dbReference type="OrthoDB" id="552620at2759"/>
<dbReference type="Proteomes" id="UP000612055">
    <property type="component" value="Unassembled WGS sequence"/>
</dbReference>
<organism evidence="3 4">
    <name type="scientific">Edaphochlamys debaryana</name>
    <dbReference type="NCBI Taxonomy" id="47281"/>
    <lineage>
        <taxon>Eukaryota</taxon>
        <taxon>Viridiplantae</taxon>
        <taxon>Chlorophyta</taxon>
        <taxon>core chlorophytes</taxon>
        <taxon>Chlorophyceae</taxon>
        <taxon>CS clade</taxon>
        <taxon>Chlamydomonadales</taxon>
        <taxon>Chlamydomonadales incertae sedis</taxon>
        <taxon>Edaphochlamys</taxon>
    </lineage>
</organism>
<accession>A0A835XTH8</accession>
<keyword evidence="2" id="KW-0732">Signal</keyword>
<evidence type="ECO:0008006" key="5">
    <source>
        <dbReference type="Google" id="ProtNLM"/>
    </source>
</evidence>
<dbReference type="EMBL" id="JAEHOE010000080">
    <property type="protein sequence ID" value="KAG2488723.1"/>
    <property type="molecule type" value="Genomic_DNA"/>
</dbReference>
<evidence type="ECO:0000313" key="4">
    <source>
        <dbReference type="Proteomes" id="UP000612055"/>
    </source>
</evidence>
<feature type="region of interest" description="Disordered" evidence="1">
    <location>
        <begin position="374"/>
        <end position="400"/>
    </location>
</feature>
<sequence>MASGGTIVFAAILLATFFHPARTQAPTALAAAAPATAPAPAAGVTAADVAPAADAPAGSCRPFAGPPAGPASAAAPLTSTITVPPEGAPSVGAVAVTGLGLRAARVGAIKLTLTAGEAPGPVVSVLLKDIRTGGPGADIAGASFSDEAPLPFPQDPSAAPFTGTWRPPQPMTDPLTALPSAAGRWTLKAEDLAPGRDNRTVAITGWTLVVCSVDDSTDEPEAGDGDGTEADGEPQEEAEADPGAEAEDGGEAETEAAAPMAATPGAAVAPVAPVDTSPAVTAADSAPVPDAASGPAAVDSMLFANVQPGEAVTLPAGAAAAVGTGLPSATITTAAAANATATAAAAANATGVVSGSGPLLQLLNRLNRPGLVPTASTPAIGTATTPTSAPAASTPTPAAAAAAASDEGLVRGLLSRLEALNATAVTTARPLASASADATAARPLARAGGAEWRLGNLTLGPDGDGLVSSFLSSLSDLLYAVADANASAAAVGGGLGARAADGPAATAASAAAAALAANVSAMAQSALFREAAPGLDHAGGGFVLDRARNTIDALGLGDRVRGAIKTYAEGLQAGAAAAASAHSRAAAGADLAGGLLRASAAAGADYVRGGVALQAELAAAQAEAYVAAVKAAQALLSSRLQAAAERVSGRLDALQAGVGALRSQLPGLGLRGSGASALDGLGSGVQGLREAAAGLRAGVSDGEMLTAFRGALGSSQLPAAGAASTTLFSAAAAAAHPAAQGPAFRDASGAHFGLSSDAFSAAADRLSAGFAALRMQLSNTIGLGNAPKVTAQAVERLTLAVRGLQSRLQGWADGEHLRAPLQRLSSSMEEFKRALV</sequence>
<proteinExistence type="predicted"/>
<comment type="caution">
    <text evidence="3">The sequence shown here is derived from an EMBL/GenBank/DDBJ whole genome shotgun (WGS) entry which is preliminary data.</text>
</comment>
<name>A0A835XTH8_9CHLO</name>
<evidence type="ECO:0000313" key="3">
    <source>
        <dbReference type="EMBL" id="KAG2488723.1"/>
    </source>
</evidence>
<dbReference type="AlphaFoldDB" id="A0A835XTH8"/>
<reference evidence="3" key="1">
    <citation type="journal article" date="2020" name="bioRxiv">
        <title>Comparative genomics of Chlamydomonas.</title>
        <authorList>
            <person name="Craig R.J."/>
            <person name="Hasan A.R."/>
            <person name="Ness R.W."/>
            <person name="Keightley P.D."/>
        </authorList>
    </citation>
    <scope>NUCLEOTIDE SEQUENCE</scope>
    <source>
        <strain evidence="3">CCAP 11/70</strain>
    </source>
</reference>
<keyword evidence="4" id="KW-1185">Reference proteome</keyword>
<feature type="chain" id="PRO_5032946242" description="P/Homo B domain-containing protein" evidence="2">
    <location>
        <begin position="24"/>
        <end position="836"/>
    </location>
</feature>
<feature type="compositionally biased region" description="Acidic residues" evidence="1">
    <location>
        <begin position="215"/>
        <end position="254"/>
    </location>
</feature>
<dbReference type="Gene3D" id="2.60.120.260">
    <property type="entry name" value="Galactose-binding domain-like"/>
    <property type="match status" value="1"/>
</dbReference>
<protein>
    <recommendedName>
        <fullName evidence="5">P/Homo B domain-containing protein</fullName>
    </recommendedName>
</protein>
<feature type="region of interest" description="Disordered" evidence="1">
    <location>
        <begin position="215"/>
        <end position="258"/>
    </location>
</feature>
<evidence type="ECO:0000256" key="2">
    <source>
        <dbReference type="SAM" id="SignalP"/>
    </source>
</evidence>
<feature type="signal peptide" evidence="2">
    <location>
        <begin position="1"/>
        <end position="23"/>
    </location>
</feature>
<gene>
    <name evidence="3" type="ORF">HYH03_012723</name>
</gene>
<evidence type="ECO:0000256" key="1">
    <source>
        <dbReference type="SAM" id="MobiDB-lite"/>
    </source>
</evidence>